<comment type="caution">
    <text evidence="1">The sequence shown here is derived from an EMBL/GenBank/DDBJ whole genome shotgun (WGS) entry which is preliminary data.</text>
</comment>
<feature type="non-terminal residue" evidence="1">
    <location>
        <position position="76"/>
    </location>
</feature>
<reference evidence="1" key="1">
    <citation type="submission" date="2021-03" db="EMBL/GenBank/DDBJ databases">
        <authorList>
            <consortium name="DOE Joint Genome Institute"/>
            <person name="Ahrendt S."/>
            <person name="Looney B.P."/>
            <person name="Miyauchi S."/>
            <person name="Morin E."/>
            <person name="Drula E."/>
            <person name="Courty P.E."/>
            <person name="Chicoki N."/>
            <person name="Fauchery L."/>
            <person name="Kohler A."/>
            <person name="Kuo A."/>
            <person name="Labutti K."/>
            <person name="Pangilinan J."/>
            <person name="Lipzen A."/>
            <person name="Riley R."/>
            <person name="Andreopoulos W."/>
            <person name="He G."/>
            <person name="Johnson J."/>
            <person name="Barry K.W."/>
            <person name="Grigoriev I.V."/>
            <person name="Nagy L."/>
            <person name="Hibbett D."/>
            <person name="Henrissat B."/>
            <person name="Matheny P.B."/>
            <person name="Labbe J."/>
            <person name="Martin F."/>
        </authorList>
    </citation>
    <scope>NUCLEOTIDE SEQUENCE</scope>
    <source>
        <strain evidence="1">HHB10654</strain>
    </source>
</reference>
<reference evidence="1" key="2">
    <citation type="journal article" date="2022" name="New Phytol.">
        <title>Evolutionary transition to the ectomycorrhizal habit in the genomes of a hyperdiverse lineage of mushroom-forming fungi.</title>
        <authorList>
            <person name="Looney B."/>
            <person name="Miyauchi S."/>
            <person name="Morin E."/>
            <person name="Drula E."/>
            <person name="Courty P.E."/>
            <person name="Kohler A."/>
            <person name="Kuo A."/>
            <person name="LaButti K."/>
            <person name="Pangilinan J."/>
            <person name="Lipzen A."/>
            <person name="Riley R."/>
            <person name="Andreopoulos W."/>
            <person name="He G."/>
            <person name="Johnson J."/>
            <person name="Nolan M."/>
            <person name="Tritt A."/>
            <person name="Barry K.W."/>
            <person name="Grigoriev I.V."/>
            <person name="Nagy L.G."/>
            <person name="Hibbett D."/>
            <person name="Henrissat B."/>
            <person name="Matheny P.B."/>
            <person name="Labbe J."/>
            <person name="Martin F.M."/>
        </authorList>
    </citation>
    <scope>NUCLEOTIDE SEQUENCE</scope>
    <source>
        <strain evidence="1">HHB10654</strain>
    </source>
</reference>
<accession>A0ACB8T9P3</accession>
<name>A0ACB8T9P3_9AGAM</name>
<keyword evidence="2" id="KW-1185">Reference proteome</keyword>
<proteinExistence type="predicted"/>
<protein>
    <submittedName>
        <fullName evidence="1">Uncharacterized protein</fullName>
    </submittedName>
</protein>
<gene>
    <name evidence="1" type="ORF">BV25DRAFT_1780730</name>
</gene>
<evidence type="ECO:0000313" key="2">
    <source>
        <dbReference type="Proteomes" id="UP000814140"/>
    </source>
</evidence>
<feature type="non-terminal residue" evidence="1">
    <location>
        <position position="1"/>
    </location>
</feature>
<sequence length="76" mass="8755">RDRHKRLVVSGLRSGDMRAEEAVRRWCEEFGTVRRVSRREDGTLHVSFKKAEVADRVCRLQAQVFIKGVGDVGLSW</sequence>
<dbReference type="Proteomes" id="UP000814140">
    <property type="component" value="Unassembled WGS sequence"/>
</dbReference>
<evidence type="ECO:0000313" key="1">
    <source>
        <dbReference type="EMBL" id="KAI0065020.1"/>
    </source>
</evidence>
<dbReference type="EMBL" id="MU277197">
    <property type="protein sequence ID" value="KAI0065020.1"/>
    <property type="molecule type" value="Genomic_DNA"/>
</dbReference>
<organism evidence="1 2">
    <name type="scientific">Artomyces pyxidatus</name>
    <dbReference type="NCBI Taxonomy" id="48021"/>
    <lineage>
        <taxon>Eukaryota</taxon>
        <taxon>Fungi</taxon>
        <taxon>Dikarya</taxon>
        <taxon>Basidiomycota</taxon>
        <taxon>Agaricomycotina</taxon>
        <taxon>Agaricomycetes</taxon>
        <taxon>Russulales</taxon>
        <taxon>Auriscalpiaceae</taxon>
        <taxon>Artomyces</taxon>
    </lineage>
</organism>